<evidence type="ECO:0000256" key="1">
    <source>
        <dbReference type="SAM" id="Phobius"/>
    </source>
</evidence>
<gene>
    <name evidence="2" type="ORF">JAAARDRAFT_210482</name>
</gene>
<feature type="transmembrane region" description="Helical" evidence="1">
    <location>
        <begin position="61"/>
        <end position="80"/>
    </location>
</feature>
<feature type="transmembrane region" description="Helical" evidence="1">
    <location>
        <begin position="13"/>
        <end position="31"/>
    </location>
</feature>
<keyword evidence="1" id="KW-1133">Transmembrane helix</keyword>
<keyword evidence="3" id="KW-1185">Reference proteome</keyword>
<reference evidence="3" key="1">
    <citation type="journal article" date="2014" name="Proc. Natl. Acad. Sci. U.S.A.">
        <title>Extensive sampling of basidiomycete genomes demonstrates inadequacy of the white-rot/brown-rot paradigm for wood decay fungi.</title>
        <authorList>
            <person name="Riley R."/>
            <person name="Salamov A.A."/>
            <person name="Brown D.W."/>
            <person name="Nagy L.G."/>
            <person name="Floudas D."/>
            <person name="Held B.W."/>
            <person name="Levasseur A."/>
            <person name="Lombard V."/>
            <person name="Morin E."/>
            <person name="Otillar R."/>
            <person name="Lindquist E.A."/>
            <person name="Sun H."/>
            <person name="LaButti K.M."/>
            <person name="Schmutz J."/>
            <person name="Jabbour D."/>
            <person name="Luo H."/>
            <person name="Baker S.E."/>
            <person name="Pisabarro A.G."/>
            <person name="Walton J.D."/>
            <person name="Blanchette R.A."/>
            <person name="Henrissat B."/>
            <person name="Martin F."/>
            <person name="Cullen D."/>
            <person name="Hibbett D.S."/>
            <person name="Grigoriev I.V."/>
        </authorList>
    </citation>
    <scope>NUCLEOTIDE SEQUENCE [LARGE SCALE GENOMIC DNA]</scope>
    <source>
        <strain evidence="3">MUCL 33604</strain>
    </source>
</reference>
<proteinExistence type="predicted"/>
<dbReference type="HOGENOM" id="CLU_2432855_0_0_1"/>
<dbReference type="Proteomes" id="UP000027265">
    <property type="component" value="Unassembled WGS sequence"/>
</dbReference>
<evidence type="ECO:0000313" key="2">
    <source>
        <dbReference type="EMBL" id="KDQ52533.1"/>
    </source>
</evidence>
<protein>
    <submittedName>
        <fullName evidence="2">Uncharacterized protein</fullName>
    </submittedName>
</protein>
<name>A0A067PC99_9AGAM</name>
<dbReference type="AlphaFoldDB" id="A0A067PC99"/>
<keyword evidence="1" id="KW-0812">Transmembrane</keyword>
<feature type="non-terminal residue" evidence="2">
    <location>
        <position position="1"/>
    </location>
</feature>
<sequence>IDNSSTDVSKTRVSPPVHLFAFAFEFALLIVHTRIRPPQSLSCLLIRGLALLFFHRDNSGVCIFTLFAFTSSVLVVAWVLDFPRCGIEHVL</sequence>
<organism evidence="2 3">
    <name type="scientific">Jaapia argillacea MUCL 33604</name>
    <dbReference type="NCBI Taxonomy" id="933084"/>
    <lineage>
        <taxon>Eukaryota</taxon>
        <taxon>Fungi</taxon>
        <taxon>Dikarya</taxon>
        <taxon>Basidiomycota</taxon>
        <taxon>Agaricomycotina</taxon>
        <taxon>Agaricomycetes</taxon>
        <taxon>Agaricomycetidae</taxon>
        <taxon>Jaapiales</taxon>
        <taxon>Jaapiaceae</taxon>
        <taxon>Jaapia</taxon>
    </lineage>
</organism>
<dbReference type="EMBL" id="KL197739">
    <property type="protein sequence ID" value="KDQ52533.1"/>
    <property type="molecule type" value="Genomic_DNA"/>
</dbReference>
<keyword evidence="1" id="KW-0472">Membrane</keyword>
<evidence type="ECO:0000313" key="3">
    <source>
        <dbReference type="Proteomes" id="UP000027265"/>
    </source>
</evidence>
<dbReference type="InParanoid" id="A0A067PC99"/>
<accession>A0A067PC99</accession>